<proteinExistence type="predicted"/>
<organism evidence="1">
    <name type="scientific">Arundo donax</name>
    <name type="common">Giant reed</name>
    <name type="synonym">Donax arundinaceus</name>
    <dbReference type="NCBI Taxonomy" id="35708"/>
    <lineage>
        <taxon>Eukaryota</taxon>
        <taxon>Viridiplantae</taxon>
        <taxon>Streptophyta</taxon>
        <taxon>Embryophyta</taxon>
        <taxon>Tracheophyta</taxon>
        <taxon>Spermatophyta</taxon>
        <taxon>Magnoliopsida</taxon>
        <taxon>Liliopsida</taxon>
        <taxon>Poales</taxon>
        <taxon>Poaceae</taxon>
        <taxon>PACMAD clade</taxon>
        <taxon>Arundinoideae</taxon>
        <taxon>Arundineae</taxon>
        <taxon>Arundo</taxon>
    </lineage>
</organism>
<accession>A0A0A8XPY7</accession>
<evidence type="ECO:0000313" key="1">
    <source>
        <dbReference type="EMBL" id="JAD15904.1"/>
    </source>
</evidence>
<reference evidence="1" key="1">
    <citation type="submission" date="2014-09" db="EMBL/GenBank/DDBJ databases">
        <authorList>
            <person name="Magalhaes I.L.F."/>
            <person name="Oliveira U."/>
            <person name="Santos F.R."/>
            <person name="Vidigal T.H.D.A."/>
            <person name="Brescovit A.D."/>
            <person name="Santos A.J."/>
        </authorList>
    </citation>
    <scope>NUCLEOTIDE SEQUENCE</scope>
    <source>
        <tissue evidence="1">Shoot tissue taken approximately 20 cm above the soil surface</tissue>
    </source>
</reference>
<protein>
    <submittedName>
        <fullName evidence="1">Uncharacterized protein</fullName>
    </submittedName>
</protein>
<reference evidence="1" key="2">
    <citation type="journal article" date="2015" name="Data Brief">
        <title>Shoot transcriptome of the giant reed, Arundo donax.</title>
        <authorList>
            <person name="Barrero R.A."/>
            <person name="Guerrero F.D."/>
            <person name="Moolhuijzen P."/>
            <person name="Goolsby J.A."/>
            <person name="Tidwell J."/>
            <person name="Bellgard S.E."/>
            <person name="Bellgard M.I."/>
        </authorList>
    </citation>
    <scope>NUCLEOTIDE SEQUENCE</scope>
    <source>
        <tissue evidence="1">Shoot tissue taken approximately 20 cm above the soil surface</tissue>
    </source>
</reference>
<name>A0A0A8XPY7_ARUDO</name>
<sequence length="36" mass="4083">MLNVTTHNLRESLVPHAFFGMQENGGTHEPPFFRGL</sequence>
<dbReference type="AlphaFoldDB" id="A0A0A8XPY7"/>
<dbReference type="EMBL" id="GBRH01281991">
    <property type="protein sequence ID" value="JAD15904.1"/>
    <property type="molecule type" value="Transcribed_RNA"/>
</dbReference>